<proteinExistence type="predicted"/>
<gene>
    <name evidence="2" type="ORF">GCM10014713_32080</name>
</gene>
<sequence>MDVRGRGGGRARGDRDGDEGAEEQTSGAVHAILRKDGLFPDMNDPRCRSGECSMVALCSGQLMARSAPARPPHAPGDEPSPKNTRPRRLPLRAAAAAPRG</sequence>
<keyword evidence="3" id="KW-1185">Reference proteome</keyword>
<protein>
    <submittedName>
        <fullName evidence="2">Uncharacterized protein</fullName>
    </submittedName>
</protein>
<evidence type="ECO:0000313" key="2">
    <source>
        <dbReference type="EMBL" id="GGT36072.1"/>
    </source>
</evidence>
<feature type="region of interest" description="Disordered" evidence="1">
    <location>
        <begin position="63"/>
        <end position="100"/>
    </location>
</feature>
<accession>A0A918LPR4</accession>
<dbReference type="AlphaFoldDB" id="A0A918LPR4"/>
<evidence type="ECO:0000256" key="1">
    <source>
        <dbReference type="SAM" id="MobiDB-lite"/>
    </source>
</evidence>
<feature type="region of interest" description="Disordered" evidence="1">
    <location>
        <begin position="1"/>
        <end position="40"/>
    </location>
</feature>
<name>A0A918LPR4_9ACTN</name>
<reference evidence="2" key="2">
    <citation type="submission" date="2020-09" db="EMBL/GenBank/DDBJ databases">
        <authorList>
            <person name="Sun Q."/>
            <person name="Ohkuma M."/>
        </authorList>
    </citation>
    <scope>NUCLEOTIDE SEQUENCE</scope>
    <source>
        <strain evidence="2">JCM 3172</strain>
    </source>
</reference>
<dbReference type="EMBL" id="BMQQ01000011">
    <property type="protein sequence ID" value="GGT36072.1"/>
    <property type="molecule type" value="Genomic_DNA"/>
</dbReference>
<feature type="compositionally biased region" description="Low complexity" evidence="1">
    <location>
        <begin position="91"/>
        <end position="100"/>
    </location>
</feature>
<reference evidence="2" key="1">
    <citation type="journal article" date="2014" name="Int. J. Syst. Evol. Microbiol.">
        <title>Complete genome sequence of Corynebacterium casei LMG S-19264T (=DSM 44701T), isolated from a smear-ripened cheese.</title>
        <authorList>
            <consortium name="US DOE Joint Genome Institute (JGI-PGF)"/>
            <person name="Walter F."/>
            <person name="Albersmeier A."/>
            <person name="Kalinowski J."/>
            <person name="Ruckert C."/>
        </authorList>
    </citation>
    <scope>NUCLEOTIDE SEQUENCE</scope>
    <source>
        <strain evidence="2">JCM 3172</strain>
    </source>
</reference>
<comment type="caution">
    <text evidence="2">The sequence shown here is derived from an EMBL/GenBank/DDBJ whole genome shotgun (WGS) entry which is preliminary data.</text>
</comment>
<evidence type="ECO:0000313" key="3">
    <source>
        <dbReference type="Proteomes" id="UP000619486"/>
    </source>
</evidence>
<feature type="compositionally biased region" description="Basic and acidic residues" evidence="1">
    <location>
        <begin position="1"/>
        <end position="15"/>
    </location>
</feature>
<dbReference type="Proteomes" id="UP000619486">
    <property type="component" value="Unassembled WGS sequence"/>
</dbReference>
<organism evidence="2 3">
    <name type="scientific">Streptomyces purpureus</name>
    <dbReference type="NCBI Taxonomy" id="1951"/>
    <lineage>
        <taxon>Bacteria</taxon>
        <taxon>Bacillati</taxon>
        <taxon>Actinomycetota</taxon>
        <taxon>Actinomycetes</taxon>
        <taxon>Kitasatosporales</taxon>
        <taxon>Streptomycetaceae</taxon>
        <taxon>Streptomyces</taxon>
    </lineage>
</organism>